<gene>
    <name evidence="2" type="ORF">KIPB_007996</name>
</gene>
<dbReference type="Proteomes" id="UP000265618">
    <property type="component" value="Unassembled WGS sequence"/>
</dbReference>
<proteinExistence type="predicted"/>
<keyword evidence="1" id="KW-0472">Membrane</keyword>
<dbReference type="AlphaFoldDB" id="A0A9K3CZU8"/>
<evidence type="ECO:0000256" key="1">
    <source>
        <dbReference type="SAM" id="Phobius"/>
    </source>
</evidence>
<accession>A0A9K3CZU8</accession>
<dbReference type="EMBL" id="BDIP01002369">
    <property type="protein sequence ID" value="GIQ86191.1"/>
    <property type="molecule type" value="Genomic_DNA"/>
</dbReference>
<name>A0A9K3CZU8_9EUKA</name>
<feature type="transmembrane region" description="Helical" evidence="1">
    <location>
        <begin position="6"/>
        <end position="24"/>
    </location>
</feature>
<evidence type="ECO:0000313" key="3">
    <source>
        <dbReference type="Proteomes" id="UP000265618"/>
    </source>
</evidence>
<dbReference type="Pfam" id="PF03134">
    <property type="entry name" value="TB2_DP1_HVA22"/>
    <property type="match status" value="1"/>
</dbReference>
<reference evidence="2 3" key="1">
    <citation type="journal article" date="2018" name="PLoS ONE">
        <title>The draft genome of Kipferlia bialata reveals reductive genome evolution in fornicate parasites.</title>
        <authorList>
            <person name="Tanifuji G."/>
            <person name="Takabayashi S."/>
            <person name="Kume K."/>
            <person name="Takagi M."/>
            <person name="Nakayama T."/>
            <person name="Kamikawa R."/>
            <person name="Inagaki Y."/>
            <person name="Hashimoto T."/>
        </authorList>
    </citation>
    <scope>NUCLEOTIDE SEQUENCE [LARGE SCALE GENOMIC DNA]</scope>
    <source>
        <strain evidence="2">NY0173</strain>
    </source>
</reference>
<evidence type="ECO:0000313" key="2">
    <source>
        <dbReference type="EMBL" id="GIQ86191.1"/>
    </source>
</evidence>
<protein>
    <submittedName>
        <fullName evidence="2">TB2/DP1/HVA22-related protein</fullName>
    </submittedName>
</protein>
<feature type="transmembrane region" description="Helical" evidence="1">
    <location>
        <begin position="83"/>
        <end position="101"/>
    </location>
</feature>
<dbReference type="OrthoDB" id="10009287at2759"/>
<sequence>MDHFSLYNIIEIFLLLVLPAIRGFRTLKAAEQAKGEDGKADEAKTVDVQVLQDMLKQWCVVAAWLTAEFIVDPLLQWVPLFSLAKLLIVIWLLAGGSGFAYTTLQGMIEKYAVFRRIGIAIDTVTRIAGLVSSFLR</sequence>
<keyword evidence="1" id="KW-0812">Transmembrane</keyword>
<comment type="caution">
    <text evidence="2">The sequence shown here is derived from an EMBL/GenBank/DDBJ whole genome shotgun (WGS) entry which is preliminary data.</text>
</comment>
<feature type="transmembrane region" description="Helical" evidence="1">
    <location>
        <begin position="58"/>
        <end position="77"/>
    </location>
</feature>
<dbReference type="InterPro" id="IPR004345">
    <property type="entry name" value="TB2_DP1_HVA22"/>
</dbReference>
<organism evidence="2 3">
    <name type="scientific">Kipferlia bialata</name>
    <dbReference type="NCBI Taxonomy" id="797122"/>
    <lineage>
        <taxon>Eukaryota</taxon>
        <taxon>Metamonada</taxon>
        <taxon>Carpediemonas-like organisms</taxon>
        <taxon>Kipferlia</taxon>
    </lineage>
</organism>
<keyword evidence="3" id="KW-1185">Reference proteome</keyword>
<keyword evidence="1" id="KW-1133">Transmembrane helix</keyword>